<sequence length="124" mass="14646">MDLLPRYRPGNRRKAPAGLWLTPALSKPASCNERRACLRRFRCARIRARCRLDQTQFRRFELDHPRPQSFPNFGRVDPAYGLYRQTRRAEEHRQQYQLSTHSFATIAQFVGAYSDNPHRRSGRS</sequence>
<evidence type="ECO:0000313" key="1">
    <source>
        <dbReference type="EMBL" id="KAK1841787.1"/>
    </source>
</evidence>
<dbReference type="EMBL" id="JAQOWY010000456">
    <property type="protein sequence ID" value="KAK1841787.1"/>
    <property type="molecule type" value="Genomic_DNA"/>
</dbReference>
<reference evidence="1" key="1">
    <citation type="submission" date="2023-01" db="EMBL/GenBank/DDBJ databases">
        <title>Colletotrichum chrysophilum M932 genome sequence.</title>
        <authorList>
            <person name="Baroncelli R."/>
        </authorList>
    </citation>
    <scope>NUCLEOTIDE SEQUENCE</scope>
    <source>
        <strain evidence="1">M932</strain>
    </source>
</reference>
<gene>
    <name evidence="1" type="ORF">CCHR01_15574</name>
</gene>
<name>A0AAD9EBN9_9PEZI</name>
<evidence type="ECO:0000313" key="2">
    <source>
        <dbReference type="Proteomes" id="UP001243330"/>
    </source>
</evidence>
<accession>A0AAD9EBN9</accession>
<keyword evidence="2" id="KW-1185">Reference proteome</keyword>
<proteinExistence type="predicted"/>
<comment type="caution">
    <text evidence="1">The sequence shown here is derived from an EMBL/GenBank/DDBJ whole genome shotgun (WGS) entry which is preliminary data.</text>
</comment>
<dbReference type="Proteomes" id="UP001243330">
    <property type="component" value="Unassembled WGS sequence"/>
</dbReference>
<protein>
    <submittedName>
        <fullName evidence="1">Uncharacterized protein</fullName>
    </submittedName>
</protein>
<dbReference type="AlphaFoldDB" id="A0AAD9EBN9"/>
<organism evidence="1 2">
    <name type="scientific">Colletotrichum chrysophilum</name>
    <dbReference type="NCBI Taxonomy" id="1836956"/>
    <lineage>
        <taxon>Eukaryota</taxon>
        <taxon>Fungi</taxon>
        <taxon>Dikarya</taxon>
        <taxon>Ascomycota</taxon>
        <taxon>Pezizomycotina</taxon>
        <taxon>Sordariomycetes</taxon>
        <taxon>Hypocreomycetidae</taxon>
        <taxon>Glomerellales</taxon>
        <taxon>Glomerellaceae</taxon>
        <taxon>Colletotrichum</taxon>
        <taxon>Colletotrichum gloeosporioides species complex</taxon>
    </lineage>
</organism>